<sequence length="240" mass="26640">MARDNSEDRENNIMKIVGGILVGLLVLAIALAALIKFDVGGLGTTVIGPVIKDVPVLNMILPKMPEVSEEDVEAYNFETVEEAVEILKITEKMLMEKSEEAENIGEQLSDLTAEVERLRIFEANQVQFQEDKAQFDELLATTPAAIVYTEWFEKMYPENAVALYESMIGEVVFDETLKETVDIYQNMKPAQAAPVLESMSITQMDQVAAIIKGVSPDQAAKIMGLMEPRTAARITSYIYP</sequence>
<evidence type="ECO:0008006" key="4">
    <source>
        <dbReference type="Google" id="ProtNLM"/>
    </source>
</evidence>
<proteinExistence type="predicted"/>
<gene>
    <name evidence="2" type="ORF">PATL70BA_0467</name>
</gene>
<dbReference type="AlphaFoldDB" id="A0A3P7RTX7"/>
<reference evidence="2 3" key="1">
    <citation type="submission" date="2018-09" db="EMBL/GenBank/DDBJ databases">
        <authorList>
            <person name="Postec A."/>
        </authorList>
    </citation>
    <scope>NUCLEOTIDE SEQUENCE [LARGE SCALE GENOMIC DNA]</scope>
    <source>
        <strain evidence="2">70B-A</strain>
    </source>
</reference>
<name>A0A3P7RTX7_9FIRM</name>
<dbReference type="EMBL" id="LR130778">
    <property type="protein sequence ID" value="VDN46322.1"/>
    <property type="molecule type" value="Genomic_DNA"/>
</dbReference>
<dbReference type="Proteomes" id="UP000279029">
    <property type="component" value="Chromosome"/>
</dbReference>
<dbReference type="KEGG" id="cbar:PATL70BA_0467"/>
<accession>A0A3P7RTX7</accession>
<organism evidence="2 3">
    <name type="scientific">Petrocella atlantisensis</name>
    <dbReference type="NCBI Taxonomy" id="2173034"/>
    <lineage>
        <taxon>Bacteria</taxon>
        <taxon>Bacillati</taxon>
        <taxon>Bacillota</taxon>
        <taxon>Clostridia</taxon>
        <taxon>Lachnospirales</taxon>
        <taxon>Vallitaleaceae</taxon>
        <taxon>Petrocella</taxon>
    </lineage>
</organism>
<protein>
    <recommendedName>
        <fullName evidence="4">Magnesium transporter MgtE intracellular domain-containing protein</fullName>
    </recommendedName>
</protein>
<keyword evidence="1" id="KW-0812">Transmembrane</keyword>
<dbReference type="RefSeq" id="WP_125135852.1">
    <property type="nucleotide sequence ID" value="NZ_LR130778.1"/>
</dbReference>
<keyword evidence="1" id="KW-0472">Membrane</keyword>
<dbReference type="OrthoDB" id="1766808at2"/>
<dbReference type="SUPFAM" id="SSF158791">
    <property type="entry name" value="MgtE N-terminal domain-like"/>
    <property type="match status" value="1"/>
</dbReference>
<feature type="transmembrane region" description="Helical" evidence="1">
    <location>
        <begin position="12"/>
        <end position="35"/>
    </location>
</feature>
<keyword evidence="3" id="KW-1185">Reference proteome</keyword>
<keyword evidence="1" id="KW-1133">Transmembrane helix</keyword>
<evidence type="ECO:0000313" key="2">
    <source>
        <dbReference type="EMBL" id="VDN46322.1"/>
    </source>
</evidence>
<evidence type="ECO:0000256" key="1">
    <source>
        <dbReference type="SAM" id="Phobius"/>
    </source>
</evidence>
<evidence type="ECO:0000313" key="3">
    <source>
        <dbReference type="Proteomes" id="UP000279029"/>
    </source>
</evidence>